<evidence type="ECO:0000256" key="6">
    <source>
        <dbReference type="PIRSR" id="PIRSR602129-50"/>
    </source>
</evidence>
<proteinExistence type="inferred from homology"/>
<keyword evidence="5 7" id="KW-0456">Lyase</keyword>
<dbReference type="PANTHER" id="PTHR11999">
    <property type="entry name" value="GROUP II PYRIDOXAL-5-PHOSPHATE DECARBOXYLASE"/>
    <property type="match status" value="1"/>
</dbReference>
<dbReference type="RefSeq" id="WP_083408776.1">
    <property type="nucleotide sequence ID" value="NZ_LT629971.1"/>
</dbReference>
<evidence type="ECO:0000256" key="5">
    <source>
        <dbReference type="ARBA" id="ARBA00023239"/>
    </source>
</evidence>
<keyword evidence="9" id="KW-1185">Reference proteome</keyword>
<dbReference type="OrthoDB" id="3335676at2"/>
<dbReference type="InterPro" id="IPR015424">
    <property type="entry name" value="PyrdxlP-dep_Trfase"/>
</dbReference>
<organism evidence="8 9">
    <name type="scientific">Mycolicibacterium rutilum</name>
    <name type="common">Mycobacterium rutilum</name>
    <dbReference type="NCBI Taxonomy" id="370526"/>
    <lineage>
        <taxon>Bacteria</taxon>
        <taxon>Bacillati</taxon>
        <taxon>Actinomycetota</taxon>
        <taxon>Actinomycetes</taxon>
        <taxon>Mycobacteriales</taxon>
        <taxon>Mycobacteriaceae</taxon>
        <taxon>Mycolicibacterium</taxon>
    </lineage>
</organism>
<dbReference type="PANTHER" id="PTHR11999:SF70">
    <property type="entry name" value="MIP05841P"/>
    <property type="match status" value="1"/>
</dbReference>
<evidence type="ECO:0000256" key="4">
    <source>
        <dbReference type="ARBA" id="ARBA00022898"/>
    </source>
</evidence>
<dbReference type="InterPro" id="IPR015421">
    <property type="entry name" value="PyrdxlP-dep_Trfase_major"/>
</dbReference>
<name>A0A1H6KU94_MYCRU</name>
<evidence type="ECO:0000256" key="1">
    <source>
        <dbReference type="ARBA" id="ARBA00001933"/>
    </source>
</evidence>
<accession>A0A1H6KU94</accession>
<dbReference type="STRING" id="370526.SAMN04489835_4172"/>
<reference evidence="9" key="1">
    <citation type="submission" date="2016-10" db="EMBL/GenBank/DDBJ databases">
        <authorList>
            <person name="Varghese N."/>
            <person name="Submissions S."/>
        </authorList>
    </citation>
    <scope>NUCLEOTIDE SEQUENCE [LARGE SCALE GENOMIC DNA]</scope>
    <source>
        <strain evidence="9">DSM 45405</strain>
    </source>
</reference>
<dbReference type="Gene3D" id="3.90.1150.10">
    <property type="entry name" value="Aspartate Aminotransferase, domain 1"/>
    <property type="match status" value="1"/>
</dbReference>
<dbReference type="Gene3D" id="3.40.640.10">
    <property type="entry name" value="Type I PLP-dependent aspartate aminotransferase-like (Major domain)"/>
    <property type="match status" value="1"/>
</dbReference>
<dbReference type="EMBL" id="LT629971">
    <property type="protein sequence ID" value="SEH79146.1"/>
    <property type="molecule type" value="Genomic_DNA"/>
</dbReference>
<comment type="similarity">
    <text evidence="2 7">Belongs to the group II decarboxylase family.</text>
</comment>
<evidence type="ECO:0000313" key="8">
    <source>
        <dbReference type="EMBL" id="SEH79146.1"/>
    </source>
</evidence>
<dbReference type="GO" id="GO:0004058">
    <property type="term" value="F:aromatic-L-amino-acid decarboxylase activity"/>
    <property type="evidence" value="ECO:0007669"/>
    <property type="project" value="UniProtKB-ARBA"/>
</dbReference>
<dbReference type="GO" id="GO:0030170">
    <property type="term" value="F:pyridoxal phosphate binding"/>
    <property type="evidence" value="ECO:0007669"/>
    <property type="project" value="InterPro"/>
</dbReference>
<gene>
    <name evidence="8" type="ORF">SAMN04489835_4172</name>
</gene>
<evidence type="ECO:0000256" key="3">
    <source>
        <dbReference type="ARBA" id="ARBA00022793"/>
    </source>
</evidence>
<evidence type="ECO:0000256" key="2">
    <source>
        <dbReference type="ARBA" id="ARBA00009533"/>
    </source>
</evidence>
<dbReference type="Proteomes" id="UP000182915">
    <property type="component" value="Chromosome I"/>
</dbReference>
<sequence>MRELLSDACARAARYTDALATRPVAPAPADIAALARFDEPLPEHPEDPAAVLHMLDEIGSPATVATTGGRYFGFVTGGTLPAALAANLLAAVWDQNGAYRVMSPVAAKLEEVSAAWLRDLLGLPGQAGAGFTTGATMANLTALAAARHALLRTAGWDVEQDGLFGAPPIRVVVGDEVHASVLKALSLLGLGRARVERVPTDDQGRMRADALPALSPSTIVCLQAGNVNTGAFDPAAEICAAAHDAGAWVHVDGAFGLWAAANPRLAHLAAGAADADSWATDAHKWLNVPYDSGIAFVRNADDLRAAMTVGAAYLIAGADREPCHFTPDMSRRARGVEVWAGLRSLGRAGVADLVDRCCRHTRRFADGLRSAGYQVLNDVVLNQALVSFGDDEATRRVIEQVQADGTCWFGGTVWQGRAAMRVSVSSWATTDDDVERSLAAVLRIAGSAR</sequence>
<feature type="modified residue" description="N6-(pyridoxal phosphate)lysine" evidence="6">
    <location>
        <position position="284"/>
    </location>
</feature>
<evidence type="ECO:0000256" key="7">
    <source>
        <dbReference type="RuleBase" id="RU000382"/>
    </source>
</evidence>
<keyword evidence="3" id="KW-0210">Decarboxylase</keyword>
<dbReference type="Pfam" id="PF00282">
    <property type="entry name" value="Pyridoxal_deC"/>
    <property type="match status" value="1"/>
</dbReference>
<dbReference type="InterPro" id="IPR015422">
    <property type="entry name" value="PyrdxlP-dep_Trfase_small"/>
</dbReference>
<dbReference type="InterPro" id="IPR010977">
    <property type="entry name" value="Aromatic_deC"/>
</dbReference>
<dbReference type="InterPro" id="IPR002129">
    <property type="entry name" value="PyrdxlP-dep_de-COase"/>
</dbReference>
<protein>
    <submittedName>
        <fullName evidence="8">Glutamate or tyrosine decarboxylase</fullName>
    </submittedName>
</protein>
<comment type="cofactor">
    <cofactor evidence="1 6 7">
        <name>pyridoxal 5'-phosphate</name>
        <dbReference type="ChEBI" id="CHEBI:597326"/>
    </cofactor>
</comment>
<dbReference type="GO" id="GO:0019752">
    <property type="term" value="P:carboxylic acid metabolic process"/>
    <property type="evidence" value="ECO:0007669"/>
    <property type="project" value="InterPro"/>
</dbReference>
<dbReference type="AlphaFoldDB" id="A0A1H6KU94"/>
<evidence type="ECO:0000313" key="9">
    <source>
        <dbReference type="Proteomes" id="UP000182915"/>
    </source>
</evidence>
<keyword evidence="4 6" id="KW-0663">Pyridoxal phosphate</keyword>
<dbReference type="SUPFAM" id="SSF53383">
    <property type="entry name" value="PLP-dependent transferases"/>
    <property type="match status" value="1"/>
</dbReference>